<accession>A0A8S1RSB8</accession>
<dbReference type="AlphaFoldDB" id="A0A8S1RSB8"/>
<dbReference type="Proteomes" id="UP000692954">
    <property type="component" value="Unassembled WGS sequence"/>
</dbReference>
<proteinExistence type="predicted"/>
<feature type="domain" description="PPM-type phosphatase" evidence="1">
    <location>
        <begin position="1"/>
        <end position="59"/>
    </location>
</feature>
<keyword evidence="3" id="KW-1185">Reference proteome</keyword>
<dbReference type="OrthoDB" id="10264738at2759"/>
<evidence type="ECO:0000313" key="2">
    <source>
        <dbReference type="EMBL" id="CAD8130756.1"/>
    </source>
</evidence>
<comment type="caution">
    <text evidence="2">The sequence shown here is derived from an EMBL/GenBank/DDBJ whole genome shotgun (WGS) entry which is preliminary data.</text>
</comment>
<protein>
    <recommendedName>
        <fullName evidence="1">PPM-type phosphatase domain-containing protein</fullName>
    </recommendedName>
</protein>
<gene>
    <name evidence="2" type="ORF">PSON_ATCC_30995.1.T3250005</name>
</gene>
<dbReference type="EMBL" id="CAJJDN010000325">
    <property type="protein sequence ID" value="CAD8130756.1"/>
    <property type="molecule type" value="Genomic_DNA"/>
</dbReference>
<evidence type="ECO:0000259" key="1">
    <source>
        <dbReference type="Pfam" id="PF00481"/>
    </source>
</evidence>
<evidence type="ECO:0000313" key="3">
    <source>
        <dbReference type="Proteomes" id="UP000692954"/>
    </source>
</evidence>
<dbReference type="Pfam" id="PF00481">
    <property type="entry name" value="PP2C"/>
    <property type="match status" value="1"/>
</dbReference>
<sequence length="66" mass="7583">MSRSFEDYVASTVRVISESKIIYHKLNQKCGFLVVGSDSVLKFLTNEEIQQIVISQESLNECQENR</sequence>
<reference evidence="2" key="1">
    <citation type="submission" date="2021-01" db="EMBL/GenBank/DDBJ databases">
        <authorList>
            <consortium name="Genoscope - CEA"/>
            <person name="William W."/>
        </authorList>
    </citation>
    <scope>NUCLEOTIDE SEQUENCE</scope>
</reference>
<dbReference type="InterPro" id="IPR001932">
    <property type="entry name" value="PPM-type_phosphatase-like_dom"/>
</dbReference>
<name>A0A8S1RSB8_9CILI</name>
<organism evidence="2 3">
    <name type="scientific">Paramecium sonneborni</name>
    <dbReference type="NCBI Taxonomy" id="65129"/>
    <lineage>
        <taxon>Eukaryota</taxon>
        <taxon>Sar</taxon>
        <taxon>Alveolata</taxon>
        <taxon>Ciliophora</taxon>
        <taxon>Intramacronucleata</taxon>
        <taxon>Oligohymenophorea</taxon>
        <taxon>Peniculida</taxon>
        <taxon>Parameciidae</taxon>
        <taxon>Paramecium</taxon>
    </lineage>
</organism>